<gene>
    <name evidence="1" type="ORF">B4088_4552</name>
</gene>
<dbReference type="AlphaFoldDB" id="A0A164M9M1"/>
<name>A0A164M9M1_BACCE</name>
<sequence>MQRAERYHDVVSEKGEFSPFLFLLFHVEQQKINKKLWEL</sequence>
<organism evidence="1 2">
    <name type="scientific">Bacillus cereus</name>
    <dbReference type="NCBI Taxonomy" id="1396"/>
    <lineage>
        <taxon>Bacteria</taxon>
        <taxon>Bacillati</taxon>
        <taxon>Bacillota</taxon>
        <taxon>Bacilli</taxon>
        <taxon>Bacillales</taxon>
        <taxon>Bacillaceae</taxon>
        <taxon>Bacillus</taxon>
        <taxon>Bacillus cereus group</taxon>
    </lineage>
</organism>
<proteinExistence type="predicted"/>
<evidence type="ECO:0000313" key="2">
    <source>
        <dbReference type="Proteomes" id="UP000076482"/>
    </source>
</evidence>
<protein>
    <submittedName>
        <fullName evidence="1">Uncharacterized protein</fullName>
    </submittedName>
</protein>
<dbReference type="EMBL" id="LJKE01000084">
    <property type="protein sequence ID" value="KZD58270.1"/>
    <property type="molecule type" value="Genomic_DNA"/>
</dbReference>
<evidence type="ECO:0000313" key="1">
    <source>
        <dbReference type="EMBL" id="KZD58270.1"/>
    </source>
</evidence>
<comment type="caution">
    <text evidence="1">The sequence shown here is derived from an EMBL/GenBank/DDBJ whole genome shotgun (WGS) entry which is preliminary data.</text>
</comment>
<accession>A0A164M9M1</accession>
<dbReference type="Proteomes" id="UP000076482">
    <property type="component" value="Unassembled WGS sequence"/>
</dbReference>
<reference evidence="1 2" key="1">
    <citation type="submission" date="2015-09" db="EMBL/GenBank/DDBJ databases">
        <title>Bacillus cereus food isolates.</title>
        <authorList>
            <person name="Boekhorst J."/>
        </authorList>
    </citation>
    <scope>NUCLEOTIDE SEQUENCE [LARGE SCALE GENOMIC DNA]</scope>
    <source>
        <strain evidence="1 2">B4088</strain>
    </source>
</reference>